<feature type="transmembrane region" description="Helical" evidence="6">
    <location>
        <begin position="163"/>
        <end position="187"/>
    </location>
</feature>
<comment type="similarity">
    <text evidence="2">Belongs to the EamA transporter family.</text>
</comment>
<feature type="transmembrane region" description="Helical" evidence="6">
    <location>
        <begin position="112"/>
        <end position="132"/>
    </location>
</feature>
<keyword evidence="5 6" id="KW-0472">Membrane</keyword>
<dbReference type="InterPro" id="IPR050638">
    <property type="entry name" value="AA-Vitamin_Transporters"/>
</dbReference>
<gene>
    <name evidence="8" type="ORF">CGE01nite_28310</name>
</gene>
<feature type="transmembrane region" description="Helical" evidence="6">
    <location>
        <begin position="199"/>
        <end position="218"/>
    </location>
</feature>
<dbReference type="Pfam" id="PF00892">
    <property type="entry name" value="EamA"/>
    <property type="match status" value="2"/>
</dbReference>
<reference evidence="8 9" key="1">
    <citation type="submission" date="2019-06" db="EMBL/GenBank/DDBJ databases">
        <title>Whole genome shotgun sequence of Cellulomonas gelida NBRC 3748.</title>
        <authorList>
            <person name="Hosoyama A."/>
            <person name="Uohara A."/>
            <person name="Ohji S."/>
            <person name="Ichikawa N."/>
        </authorList>
    </citation>
    <scope>NUCLEOTIDE SEQUENCE [LARGE SCALE GENOMIC DNA]</scope>
    <source>
        <strain evidence="8 9">NBRC 3748</strain>
    </source>
</reference>
<dbReference type="OrthoDB" id="5430053at2"/>
<feature type="transmembrane region" description="Helical" evidence="6">
    <location>
        <begin position="255"/>
        <end position="275"/>
    </location>
</feature>
<feature type="transmembrane region" description="Helical" evidence="6">
    <location>
        <begin position="138"/>
        <end position="156"/>
    </location>
</feature>
<organism evidence="8 9">
    <name type="scientific">Cellulomonas gelida</name>
    <dbReference type="NCBI Taxonomy" id="1712"/>
    <lineage>
        <taxon>Bacteria</taxon>
        <taxon>Bacillati</taxon>
        <taxon>Actinomycetota</taxon>
        <taxon>Actinomycetes</taxon>
        <taxon>Micrococcales</taxon>
        <taxon>Cellulomonadaceae</taxon>
        <taxon>Cellulomonas</taxon>
    </lineage>
</organism>
<feature type="domain" description="EamA" evidence="7">
    <location>
        <begin position="137"/>
        <end position="270"/>
    </location>
</feature>
<evidence type="ECO:0000256" key="2">
    <source>
        <dbReference type="ARBA" id="ARBA00007362"/>
    </source>
</evidence>
<feature type="transmembrane region" description="Helical" evidence="6">
    <location>
        <begin position="83"/>
        <end position="105"/>
    </location>
</feature>
<name>A0A4Y3KRK8_9CELL</name>
<dbReference type="InterPro" id="IPR037185">
    <property type="entry name" value="EmrE-like"/>
</dbReference>
<dbReference type="InterPro" id="IPR000620">
    <property type="entry name" value="EamA_dom"/>
</dbReference>
<accession>A0A4Y3KRK8</accession>
<sequence length="347" mass="35113">MLVTAFAPITWGASYYVTRHLLPADSPLWGSALRALPAGLILLLVARRLPHGSWWWRSLVLGTLNMGAFFVLVYVAAQLLPTSIAATVMATSPLVMMLIAWALVAQRPALPAVAGGVLGLVGVAAMVLTGAGTLDARGLVASVTAMLMSSVGFVLAQRWRDDAVDVLSSTAWQLVAGGLTLLVAAFVVEGAPPALDAPAWGGLAFLSLAATALAYLAWFAGLRHLPAGTVGLVGLLNPVTGLALGLLVGGERLSAQQAVGALVVLAGVTLGHPALSHRARAARGLARAVGALPDDSRRGVGAPTLDSPALGAPAPDAPALDVAALDVATPDQSVSGRARVGSATGSR</sequence>
<feature type="domain" description="EamA" evidence="7">
    <location>
        <begin position="3"/>
        <end position="127"/>
    </location>
</feature>
<dbReference type="AlphaFoldDB" id="A0A4Y3KRK8"/>
<evidence type="ECO:0000313" key="8">
    <source>
        <dbReference type="EMBL" id="GEA85580.1"/>
    </source>
</evidence>
<keyword evidence="9" id="KW-1185">Reference proteome</keyword>
<dbReference type="GO" id="GO:0016020">
    <property type="term" value="C:membrane"/>
    <property type="evidence" value="ECO:0007669"/>
    <property type="project" value="UniProtKB-SubCell"/>
</dbReference>
<feature type="transmembrane region" description="Helical" evidence="6">
    <location>
        <begin position="28"/>
        <end position="46"/>
    </location>
</feature>
<comment type="subcellular location">
    <subcellularLocation>
        <location evidence="1">Membrane</location>
        <topology evidence="1">Multi-pass membrane protein</topology>
    </subcellularLocation>
</comment>
<feature type="transmembrane region" description="Helical" evidence="6">
    <location>
        <begin position="230"/>
        <end position="249"/>
    </location>
</feature>
<dbReference type="Proteomes" id="UP000320461">
    <property type="component" value="Unassembled WGS sequence"/>
</dbReference>
<protein>
    <submittedName>
        <fullName evidence="8">ABC transporter permease</fullName>
    </submittedName>
</protein>
<dbReference type="PANTHER" id="PTHR32322:SF2">
    <property type="entry name" value="EAMA DOMAIN-CONTAINING PROTEIN"/>
    <property type="match status" value="1"/>
</dbReference>
<evidence type="ECO:0000256" key="6">
    <source>
        <dbReference type="SAM" id="Phobius"/>
    </source>
</evidence>
<evidence type="ECO:0000259" key="7">
    <source>
        <dbReference type="Pfam" id="PF00892"/>
    </source>
</evidence>
<keyword evidence="4 6" id="KW-1133">Transmembrane helix</keyword>
<evidence type="ECO:0000256" key="1">
    <source>
        <dbReference type="ARBA" id="ARBA00004141"/>
    </source>
</evidence>
<dbReference type="EMBL" id="BJLQ01000039">
    <property type="protein sequence ID" value="GEA85580.1"/>
    <property type="molecule type" value="Genomic_DNA"/>
</dbReference>
<evidence type="ECO:0000256" key="5">
    <source>
        <dbReference type="ARBA" id="ARBA00023136"/>
    </source>
</evidence>
<dbReference type="PANTHER" id="PTHR32322">
    <property type="entry name" value="INNER MEMBRANE TRANSPORTER"/>
    <property type="match status" value="1"/>
</dbReference>
<keyword evidence="3 6" id="KW-0812">Transmembrane</keyword>
<comment type="caution">
    <text evidence="8">The sequence shown here is derived from an EMBL/GenBank/DDBJ whole genome shotgun (WGS) entry which is preliminary data.</text>
</comment>
<evidence type="ECO:0000256" key="4">
    <source>
        <dbReference type="ARBA" id="ARBA00022989"/>
    </source>
</evidence>
<dbReference type="SUPFAM" id="SSF103481">
    <property type="entry name" value="Multidrug resistance efflux transporter EmrE"/>
    <property type="match status" value="2"/>
</dbReference>
<evidence type="ECO:0000256" key="3">
    <source>
        <dbReference type="ARBA" id="ARBA00022692"/>
    </source>
</evidence>
<evidence type="ECO:0000313" key="9">
    <source>
        <dbReference type="Proteomes" id="UP000320461"/>
    </source>
</evidence>
<feature type="transmembrane region" description="Helical" evidence="6">
    <location>
        <begin position="58"/>
        <end position="77"/>
    </location>
</feature>
<proteinExistence type="inferred from homology"/>